<dbReference type="InterPro" id="IPR001594">
    <property type="entry name" value="Palmitoyltrfase_DHHC"/>
</dbReference>
<proteinExistence type="inferred from homology"/>
<gene>
    <name evidence="14" type="ORF">NXF25_015248</name>
</gene>
<comment type="caution">
    <text evidence="14">The sequence shown here is derived from an EMBL/GenBank/DDBJ whole genome shotgun (WGS) entry which is preliminary data.</text>
</comment>
<comment type="similarity">
    <text evidence="3">Belongs to the PIGV family.</text>
</comment>
<feature type="transmembrane region" description="Helical" evidence="12">
    <location>
        <begin position="89"/>
        <end position="107"/>
    </location>
</feature>
<feature type="transmembrane region" description="Helical" evidence="12">
    <location>
        <begin position="242"/>
        <end position="263"/>
    </location>
</feature>
<keyword evidence="15" id="KW-1185">Reference proteome</keyword>
<feature type="domain" description="Palmitoyltransferase DHHC" evidence="13">
    <location>
        <begin position="777"/>
        <end position="856"/>
    </location>
</feature>
<feature type="transmembrane region" description="Helical" evidence="12">
    <location>
        <begin position="822"/>
        <end position="847"/>
    </location>
</feature>
<feature type="transmembrane region" description="Helical" evidence="12">
    <location>
        <begin position="340"/>
        <end position="358"/>
    </location>
</feature>
<dbReference type="EMBL" id="JAOTOJ010000011">
    <property type="protein sequence ID" value="KAK9394720.1"/>
    <property type="molecule type" value="Genomic_DNA"/>
</dbReference>
<keyword evidence="10 12" id="KW-0472">Membrane</keyword>
<feature type="transmembrane region" description="Helical" evidence="12">
    <location>
        <begin position="395"/>
        <end position="415"/>
    </location>
</feature>
<comment type="pathway">
    <text evidence="2">Glycolipid biosynthesis; glycosylphosphatidylinositol-anchor biosynthesis.</text>
</comment>
<keyword evidence="4" id="KW-0337">GPI-anchor biosynthesis</keyword>
<feature type="transmembrane region" description="Helical" evidence="12">
    <location>
        <begin position="151"/>
        <end position="172"/>
    </location>
</feature>
<evidence type="ECO:0000256" key="8">
    <source>
        <dbReference type="ARBA" id="ARBA00022824"/>
    </source>
</evidence>
<feature type="transmembrane region" description="Helical" evidence="12">
    <location>
        <begin position="679"/>
        <end position="697"/>
    </location>
</feature>
<evidence type="ECO:0000256" key="2">
    <source>
        <dbReference type="ARBA" id="ARBA00004687"/>
    </source>
</evidence>
<keyword evidence="6" id="KW-0808">Transferase</keyword>
<dbReference type="InterPro" id="IPR007315">
    <property type="entry name" value="PIG-V/Gpi18"/>
</dbReference>
<evidence type="ECO:0000256" key="4">
    <source>
        <dbReference type="ARBA" id="ARBA00022502"/>
    </source>
</evidence>
<feature type="compositionally biased region" description="Low complexity" evidence="11">
    <location>
        <begin position="628"/>
        <end position="648"/>
    </location>
</feature>
<feature type="transmembrane region" description="Helical" evidence="12">
    <location>
        <begin position="709"/>
        <end position="728"/>
    </location>
</feature>
<dbReference type="AlphaFoldDB" id="A0AAW1AYY8"/>
<dbReference type="GO" id="GO:0031501">
    <property type="term" value="C:mannosyltransferase complex"/>
    <property type="evidence" value="ECO:0007669"/>
    <property type="project" value="TreeGrafter"/>
</dbReference>
<keyword evidence="9 12" id="KW-1133">Transmembrane helix</keyword>
<feature type="region of interest" description="Disordered" evidence="11">
    <location>
        <begin position="585"/>
        <end position="610"/>
    </location>
</feature>
<dbReference type="PROSITE" id="PS50216">
    <property type="entry name" value="DHHC"/>
    <property type="match status" value="1"/>
</dbReference>
<reference evidence="14 15" key="1">
    <citation type="journal article" date="2024" name="Proc. Natl. Acad. Sci. U.S.A.">
        <title>The genetic regulatory architecture and epigenomic basis for age-related changes in rattlesnake venom.</title>
        <authorList>
            <person name="Hogan M.P."/>
            <person name="Holding M.L."/>
            <person name="Nystrom G.S."/>
            <person name="Colston T.J."/>
            <person name="Bartlett D.A."/>
            <person name="Mason A.J."/>
            <person name="Ellsworth S.A."/>
            <person name="Rautsaw R.M."/>
            <person name="Lawrence K.C."/>
            <person name="Strickland J.L."/>
            <person name="He B."/>
            <person name="Fraser P."/>
            <person name="Margres M.J."/>
            <person name="Gilbert D.M."/>
            <person name="Gibbs H.L."/>
            <person name="Parkinson C.L."/>
            <person name="Rokyta D.R."/>
        </authorList>
    </citation>
    <scope>NUCLEOTIDE SEQUENCE [LARGE SCALE GENOMIC DNA]</scope>
    <source>
        <strain evidence="14">DRR0105</strain>
    </source>
</reference>
<feature type="region of interest" description="Disordered" evidence="11">
    <location>
        <begin position="623"/>
        <end position="648"/>
    </location>
</feature>
<keyword evidence="8" id="KW-0256">Endoplasmic reticulum</keyword>
<sequence length="1014" mass="112487">MPLRNCRDTHCQEVVCFAILCRIITLLLQALFNLLIPDHAADAFSPSRLCKPGFWDQLSEWFLGGLSRWDAEHFLFIAEHGYVYEHNCAFFPLFPLTLKVVAGMIFWPFQGFLCFRSCLLLSAVLLNAAFSVLASWTLYELSCAVLQCRRRAFLSAILFCLTPANVFMAAAYSESMFAFLVFAALWRLEKGHCWVSLFLFSLASGVRSNGLINAGFLIYSQTKLFACRFQASENMLQKKGQFLKLAAALVLMSASVALPFALFQYYAYLKFCHPNIGLGYTIPKPLLQLAESKGYLVAASDGGKPPWCSWNFPVLYTYIQDTYWNVGFLRYFELKQIPNFLLASPVIVMGSWAVWQYVTANPWHCLTLGLVRRKSVGTQDHDSYKPAEGFCSPGVLVYVVHAAALLVFGTFFMHVQVLTRFVGSSSPVLYWFSAHLLYDNEPLLQDRGSPSKHGEPLAKKPSVDNFFSNCSRHENPVLMLLGKWKQGRARKSGSGGPHWSSRQTSSDCILAAPARYLKAAGRRPPVRLAGARLPCEGLGGSGPVGLPAGSRGRCTGRPALGRGAGVEARAGCCWPCLSLERAPERQSSPVSPIPALWQRRPRGSGRGRPAAAAMKDCEYRQIPPGTPAAPATSGPPTSVATSTTPATLASRPRRKWEVFPGRNRFYCGGRLMLARHSSVFLLTVGLIVVTSGLFFAFDCPFLAHNLTMAIPIIAGILFFFVISCLLQTSFRDPGILPRATPSEAADLEKWIDNLGTSTYRPPARTMEVVINKYMVKLKYCYTCKMFRPPRTSHCSVCDNCVERFDHHCPWVGNCVGKRNYRFFYAFILSLSFLTAFIFACVITHLALRSQGNDFLTVLKTAPARYPSRFHTYLIASNLTTNEDLKGAWSNKRGSEFANPYSHKSVLTNCCAVLCGPFYPSLIDRRGFIQADAGTPSTPKGEIPSFGTKSDASMYVQGTKDLLRTLCASWQNSRRTQETPVKYLKIQPLPPPVPLNPPGLSDFSIAASLNLSQQK</sequence>
<keyword evidence="7 12" id="KW-0812">Transmembrane</keyword>
<evidence type="ECO:0000256" key="10">
    <source>
        <dbReference type="ARBA" id="ARBA00023136"/>
    </source>
</evidence>
<name>A0AAW1AYY8_CROAD</name>
<evidence type="ECO:0000256" key="6">
    <source>
        <dbReference type="ARBA" id="ARBA00022679"/>
    </source>
</evidence>
<evidence type="ECO:0000256" key="11">
    <source>
        <dbReference type="SAM" id="MobiDB-lite"/>
    </source>
</evidence>
<organism evidence="14 15">
    <name type="scientific">Crotalus adamanteus</name>
    <name type="common">Eastern diamondback rattlesnake</name>
    <dbReference type="NCBI Taxonomy" id="8729"/>
    <lineage>
        <taxon>Eukaryota</taxon>
        <taxon>Metazoa</taxon>
        <taxon>Chordata</taxon>
        <taxon>Craniata</taxon>
        <taxon>Vertebrata</taxon>
        <taxon>Euteleostomi</taxon>
        <taxon>Lepidosauria</taxon>
        <taxon>Squamata</taxon>
        <taxon>Bifurcata</taxon>
        <taxon>Unidentata</taxon>
        <taxon>Episquamata</taxon>
        <taxon>Toxicofera</taxon>
        <taxon>Serpentes</taxon>
        <taxon>Colubroidea</taxon>
        <taxon>Viperidae</taxon>
        <taxon>Crotalinae</taxon>
        <taxon>Crotalus</taxon>
    </lineage>
</organism>
<evidence type="ECO:0000259" key="13">
    <source>
        <dbReference type="Pfam" id="PF01529"/>
    </source>
</evidence>
<dbReference type="GO" id="GO:0006506">
    <property type="term" value="P:GPI anchor biosynthetic process"/>
    <property type="evidence" value="ECO:0007669"/>
    <property type="project" value="UniProtKB-KW"/>
</dbReference>
<protein>
    <submittedName>
        <fullName evidence="14">GPI mannosyltransferase 2</fullName>
    </submittedName>
</protein>
<evidence type="ECO:0000256" key="3">
    <source>
        <dbReference type="ARBA" id="ARBA00008698"/>
    </source>
</evidence>
<evidence type="ECO:0000313" key="15">
    <source>
        <dbReference type="Proteomes" id="UP001474421"/>
    </source>
</evidence>
<dbReference type="Proteomes" id="UP001474421">
    <property type="component" value="Unassembled WGS sequence"/>
</dbReference>
<dbReference type="Pfam" id="PF01529">
    <property type="entry name" value="DHHC"/>
    <property type="match status" value="1"/>
</dbReference>
<dbReference type="GO" id="GO:0005789">
    <property type="term" value="C:endoplasmic reticulum membrane"/>
    <property type="evidence" value="ECO:0007669"/>
    <property type="project" value="UniProtKB-SubCell"/>
</dbReference>
<dbReference type="PANTHER" id="PTHR12468:SF2">
    <property type="entry name" value="GPI MANNOSYLTRANSFERASE 2"/>
    <property type="match status" value="1"/>
</dbReference>
<feature type="transmembrane region" description="Helical" evidence="12">
    <location>
        <begin position="119"/>
        <end position="139"/>
    </location>
</feature>
<evidence type="ECO:0000256" key="7">
    <source>
        <dbReference type="ARBA" id="ARBA00022692"/>
    </source>
</evidence>
<comment type="subcellular location">
    <subcellularLocation>
        <location evidence="1">Endoplasmic reticulum membrane</location>
        <topology evidence="1">Multi-pass membrane protein</topology>
    </subcellularLocation>
</comment>
<evidence type="ECO:0000313" key="14">
    <source>
        <dbReference type="EMBL" id="KAK9394720.1"/>
    </source>
</evidence>
<dbReference type="GO" id="GO:0016409">
    <property type="term" value="F:palmitoyltransferase activity"/>
    <property type="evidence" value="ECO:0007669"/>
    <property type="project" value="InterPro"/>
</dbReference>
<evidence type="ECO:0000256" key="1">
    <source>
        <dbReference type="ARBA" id="ARBA00004477"/>
    </source>
</evidence>
<dbReference type="PANTHER" id="PTHR12468">
    <property type="entry name" value="GPI MANNOSYLTRANSFERASE 2"/>
    <property type="match status" value="1"/>
</dbReference>
<evidence type="ECO:0000256" key="12">
    <source>
        <dbReference type="SAM" id="Phobius"/>
    </source>
</evidence>
<dbReference type="GO" id="GO:0004376">
    <property type="term" value="F:GPI mannosyltransferase activity"/>
    <property type="evidence" value="ECO:0007669"/>
    <property type="project" value="InterPro"/>
</dbReference>
<dbReference type="GO" id="GO:0000009">
    <property type="term" value="F:alpha-1,6-mannosyltransferase activity"/>
    <property type="evidence" value="ECO:0007669"/>
    <property type="project" value="InterPro"/>
</dbReference>
<keyword evidence="5 14" id="KW-0328">Glycosyltransferase</keyword>
<dbReference type="Pfam" id="PF04188">
    <property type="entry name" value="Mannosyl_trans2"/>
    <property type="match status" value="1"/>
</dbReference>
<evidence type="ECO:0000256" key="5">
    <source>
        <dbReference type="ARBA" id="ARBA00022676"/>
    </source>
</evidence>
<accession>A0AAW1AYY8</accession>
<evidence type="ECO:0000256" key="9">
    <source>
        <dbReference type="ARBA" id="ARBA00022989"/>
    </source>
</evidence>